<evidence type="ECO:0000313" key="2">
    <source>
        <dbReference type="EMBL" id="KAF2320590.1"/>
    </source>
</evidence>
<dbReference type="EMBL" id="JAAGAX010000003">
    <property type="protein sequence ID" value="KAF2320590.1"/>
    <property type="molecule type" value="Genomic_DNA"/>
</dbReference>
<organism evidence="2 3">
    <name type="scientific">Hevea brasiliensis</name>
    <name type="common">Para rubber tree</name>
    <name type="synonym">Siphonia brasiliensis</name>
    <dbReference type="NCBI Taxonomy" id="3981"/>
    <lineage>
        <taxon>Eukaryota</taxon>
        <taxon>Viridiplantae</taxon>
        <taxon>Streptophyta</taxon>
        <taxon>Embryophyta</taxon>
        <taxon>Tracheophyta</taxon>
        <taxon>Spermatophyta</taxon>
        <taxon>Magnoliopsida</taxon>
        <taxon>eudicotyledons</taxon>
        <taxon>Gunneridae</taxon>
        <taxon>Pentapetalae</taxon>
        <taxon>rosids</taxon>
        <taxon>fabids</taxon>
        <taxon>Malpighiales</taxon>
        <taxon>Euphorbiaceae</taxon>
        <taxon>Crotonoideae</taxon>
        <taxon>Micrandreae</taxon>
        <taxon>Hevea</taxon>
    </lineage>
</organism>
<name>A0A6A6N4K8_HEVBR</name>
<evidence type="ECO:0000259" key="1">
    <source>
        <dbReference type="Pfam" id="PF03478"/>
    </source>
</evidence>
<reference evidence="2 3" key="1">
    <citation type="journal article" date="2020" name="Mol. Plant">
        <title>The Chromosome-Based Rubber Tree Genome Provides New Insights into Spurge Genome Evolution and Rubber Biosynthesis.</title>
        <authorList>
            <person name="Liu J."/>
            <person name="Shi C."/>
            <person name="Shi C.C."/>
            <person name="Li W."/>
            <person name="Zhang Q.J."/>
            <person name="Zhang Y."/>
            <person name="Li K."/>
            <person name="Lu H.F."/>
            <person name="Shi C."/>
            <person name="Zhu S.T."/>
            <person name="Xiao Z.Y."/>
            <person name="Nan H."/>
            <person name="Yue Y."/>
            <person name="Zhu X.G."/>
            <person name="Wu Y."/>
            <person name="Hong X.N."/>
            <person name="Fan G.Y."/>
            <person name="Tong Y."/>
            <person name="Zhang D."/>
            <person name="Mao C.L."/>
            <person name="Liu Y.L."/>
            <person name="Hao S.J."/>
            <person name="Liu W.Q."/>
            <person name="Lv M.Q."/>
            <person name="Zhang H.B."/>
            <person name="Liu Y."/>
            <person name="Hu-Tang G.R."/>
            <person name="Wang J.P."/>
            <person name="Wang J.H."/>
            <person name="Sun Y.H."/>
            <person name="Ni S.B."/>
            <person name="Chen W.B."/>
            <person name="Zhang X.C."/>
            <person name="Jiao Y.N."/>
            <person name="Eichler E.E."/>
            <person name="Li G.H."/>
            <person name="Liu X."/>
            <person name="Gao L.Z."/>
        </authorList>
    </citation>
    <scope>NUCLEOTIDE SEQUENCE [LARGE SCALE GENOMIC DNA]</scope>
    <source>
        <strain evidence="3">cv. GT1</strain>
        <tissue evidence="2">Leaf</tissue>
    </source>
</reference>
<evidence type="ECO:0000313" key="3">
    <source>
        <dbReference type="Proteomes" id="UP000467840"/>
    </source>
</evidence>
<proteinExistence type="predicted"/>
<dbReference type="AlphaFoldDB" id="A0A6A6N4K8"/>
<accession>A0A6A6N4K8</accession>
<dbReference type="Proteomes" id="UP000467840">
    <property type="component" value="Chromosome 10"/>
</dbReference>
<feature type="domain" description="KIB1-4 beta-propeller" evidence="1">
    <location>
        <begin position="4"/>
        <end position="61"/>
    </location>
</feature>
<dbReference type="InterPro" id="IPR005174">
    <property type="entry name" value="KIB1-4_b-propeller"/>
</dbReference>
<gene>
    <name evidence="2" type="ORF">GH714_028728</name>
</gene>
<comment type="caution">
    <text evidence="2">The sequence shown here is derived from an EMBL/GenBank/DDBJ whole genome shotgun (WGS) entry which is preliminary data.</text>
</comment>
<dbReference type="PANTHER" id="PTHR33127">
    <property type="entry name" value="TRANSMEMBRANE PROTEIN"/>
    <property type="match status" value="1"/>
</dbReference>
<feature type="domain" description="KIB1-4 beta-propeller" evidence="1">
    <location>
        <begin position="117"/>
        <end position="243"/>
    </location>
</feature>
<sequence>MHFRECLIESEGKILLVFLISRKSIKVVDDVEVYQLDTAKLTWIKKESLGGDRTLFLGANCWRDQVLESRRSKCNPNPAPPWLQLTIDDQETADNQPCTFNIWFAKDPVVYAASSSNPKSEKWIKKDSSIIDPNCSDPHERAHLLRFTNGIWFKDKFYALSLHGTLAVIEDIDSDIRITAFGKKRAVPSVSSMHFRECLIESEGKILLVFLISRKSIKVVDEVEVYQLDTAKLTWIKKESLGE</sequence>
<keyword evidence="3" id="KW-1185">Reference proteome</keyword>
<dbReference type="PANTHER" id="PTHR33127:SF69">
    <property type="entry name" value="OS09G0340800 PROTEIN"/>
    <property type="match status" value="1"/>
</dbReference>
<dbReference type="Pfam" id="PF03478">
    <property type="entry name" value="Beta-prop_KIB1-4"/>
    <property type="match status" value="2"/>
</dbReference>
<protein>
    <recommendedName>
        <fullName evidence="1">KIB1-4 beta-propeller domain-containing protein</fullName>
    </recommendedName>
</protein>